<comment type="caution">
    <text evidence="1">The sequence shown here is derived from an EMBL/GenBank/DDBJ whole genome shotgun (WGS) entry which is preliminary data.</text>
</comment>
<evidence type="ECO:0000313" key="2">
    <source>
        <dbReference type="Proteomes" id="UP000603056"/>
    </source>
</evidence>
<dbReference type="EMBL" id="CAJHIP010000050">
    <property type="protein sequence ID" value="CAD6494197.1"/>
    <property type="molecule type" value="Genomic_DNA"/>
</dbReference>
<sequence length="158" mass="18805">MRWYAHHNTAPVFRIHKRCRKYQYACIVYRVCNVFSDKLHSCHFFYDVHSLVSKSEFFIRVSAHDPLFAGFIRIDHFYLHVYNFRVYPQVCNSKNGFGAKCCTRQNNTATFELELDERVLNDCCVLTFQNVMVFHWIIIIGTPSYGMRPFNHTAKFTQ</sequence>
<accession>A0A811TI92</accession>
<organism evidence="1 2">
    <name type="scientific">Candidatus Argoarchaeum ethanivorans</name>
    <dbReference type="NCBI Taxonomy" id="2608793"/>
    <lineage>
        <taxon>Archaea</taxon>
        <taxon>Methanobacteriati</taxon>
        <taxon>Methanobacteriota</taxon>
        <taxon>Stenosarchaea group</taxon>
        <taxon>Methanomicrobia</taxon>
        <taxon>Methanosarcinales</taxon>
        <taxon>Methanosarcinales incertae sedis</taxon>
        <taxon>GOM Arc I cluster</taxon>
        <taxon>Candidatus Argoarchaeum</taxon>
    </lineage>
</organism>
<evidence type="ECO:0000313" key="1">
    <source>
        <dbReference type="EMBL" id="CAD6494197.1"/>
    </source>
</evidence>
<dbReference type="Proteomes" id="UP000603056">
    <property type="component" value="Unassembled WGS sequence"/>
</dbReference>
<name>A0A811TI92_9EURY</name>
<protein>
    <submittedName>
        <fullName evidence="1">Uncharacterized protein</fullName>
    </submittedName>
</protein>
<reference evidence="1" key="1">
    <citation type="submission" date="2020-10" db="EMBL/GenBank/DDBJ databases">
        <authorList>
            <person name="Hahn C.J."/>
            <person name="Laso-Perez R."/>
            <person name="Vulcano F."/>
            <person name="Vaziourakis K.-M."/>
            <person name="Stokke R."/>
            <person name="Steen I.H."/>
            <person name="Teske A."/>
            <person name="Boetius A."/>
            <person name="Liebeke M."/>
            <person name="Amann R."/>
            <person name="Knittel K."/>
        </authorList>
    </citation>
    <scope>NUCLEOTIDE SEQUENCE</scope>
    <source>
        <strain evidence="1">Gfbio:e3339647-f889-4370-9287-4fb5cb688e4c:AG394J04_GoMArc1</strain>
    </source>
</reference>
<proteinExistence type="predicted"/>
<gene>
    <name evidence="1" type="ORF">FFODKBPE_00646</name>
</gene>
<dbReference type="AlphaFoldDB" id="A0A811TI92"/>